<dbReference type="EMBL" id="CP023777">
    <property type="protein sequence ID" value="ATL49318.1"/>
    <property type="molecule type" value="Genomic_DNA"/>
</dbReference>
<dbReference type="OrthoDB" id="9807687at2"/>
<dbReference type="SUPFAM" id="SSF52266">
    <property type="entry name" value="SGNH hydrolase"/>
    <property type="match status" value="1"/>
</dbReference>
<dbReference type="RefSeq" id="WP_098195686.1">
    <property type="nucleotide sequence ID" value="NZ_CP023777.1"/>
</dbReference>
<gene>
    <name evidence="2" type="ORF">COR50_20250</name>
</gene>
<name>A0A291QZE5_9BACT</name>
<proteinExistence type="predicted"/>
<dbReference type="Pfam" id="PF08885">
    <property type="entry name" value="GSCFA"/>
    <property type="match status" value="1"/>
</dbReference>
<keyword evidence="3" id="KW-1185">Reference proteome</keyword>
<organism evidence="2 3">
    <name type="scientific">Chitinophaga caeni</name>
    <dbReference type="NCBI Taxonomy" id="2029983"/>
    <lineage>
        <taxon>Bacteria</taxon>
        <taxon>Pseudomonadati</taxon>
        <taxon>Bacteroidota</taxon>
        <taxon>Chitinophagia</taxon>
        <taxon>Chitinophagales</taxon>
        <taxon>Chitinophagaceae</taxon>
        <taxon>Chitinophaga</taxon>
    </lineage>
</organism>
<dbReference type="AlphaFoldDB" id="A0A291QZE5"/>
<evidence type="ECO:0000313" key="2">
    <source>
        <dbReference type="EMBL" id="ATL49318.1"/>
    </source>
</evidence>
<evidence type="ECO:0000259" key="1">
    <source>
        <dbReference type="Pfam" id="PF08885"/>
    </source>
</evidence>
<dbReference type="InterPro" id="IPR014982">
    <property type="entry name" value="GSCFA"/>
</dbReference>
<dbReference type="KEGG" id="cbae:COR50_20250"/>
<dbReference type="Proteomes" id="UP000220133">
    <property type="component" value="Chromosome"/>
</dbReference>
<evidence type="ECO:0000313" key="3">
    <source>
        <dbReference type="Proteomes" id="UP000220133"/>
    </source>
</evidence>
<reference evidence="2 3" key="1">
    <citation type="submission" date="2017-10" db="EMBL/GenBank/DDBJ databases">
        <title>Paenichitinophaga pekingensis gen. nov., sp. nov., isolated from activated sludge.</title>
        <authorList>
            <person name="Jin D."/>
            <person name="Kong X."/>
            <person name="Deng Y."/>
            <person name="Bai Z."/>
        </authorList>
    </citation>
    <scope>NUCLEOTIDE SEQUENCE [LARGE SCALE GENOMIC DNA]</scope>
    <source>
        <strain evidence="2 3">13</strain>
    </source>
</reference>
<protein>
    <submittedName>
        <fullName evidence="2">GSCFA domain-containing protein</fullName>
    </submittedName>
</protein>
<accession>A0A291QZE5</accession>
<sequence>MKFRLTFPVKSIEPKISYGQKVMVMGSCFAEEMGNRMIQDKMDVLLNPHGILYTPAALVHAMNTYLEGKIYGSSNLVERNGLWHSWDHHGRFSDVNPATVLSRINEHQNLAINYIKEADWLILTLGSSFIYSLKENYKPVANCHKFPAAQFDKRLLTLEEVITSLDNMMHRLFFQNAKVQILFTVSPVRYVKDGVVENNLSKAILIQAVHHLVNKFNRLHYFPSYELVIDDLRDYRFFKEDLVHPNDLALQYVWESFLEHTWDASSRELQQQLEAVRTAIQHKPLQPGSEDFKKFLSSYLSKVKALKEKYPGLDLERELAYFGTADK</sequence>
<feature type="domain" description="GSCFA" evidence="1">
    <location>
        <begin position="21"/>
        <end position="257"/>
    </location>
</feature>